<accession>A0A6J5NQ51</accession>
<organism evidence="1">
    <name type="scientific">uncultured Caudovirales phage</name>
    <dbReference type="NCBI Taxonomy" id="2100421"/>
    <lineage>
        <taxon>Viruses</taxon>
        <taxon>Duplodnaviria</taxon>
        <taxon>Heunggongvirae</taxon>
        <taxon>Uroviricota</taxon>
        <taxon>Caudoviricetes</taxon>
        <taxon>Peduoviridae</taxon>
        <taxon>Maltschvirus</taxon>
        <taxon>Maltschvirus maltsch</taxon>
    </lineage>
</organism>
<protein>
    <submittedName>
        <fullName evidence="1">Uncharacterized protein</fullName>
    </submittedName>
</protein>
<reference evidence="1" key="1">
    <citation type="submission" date="2020-04" db="EMBL/GenBank/DDBJ databases">
        <authorList>
            <person name="Chiriac C."/>
            <person name="Salcher M."/>
            <person name="Ghai R."/>
            <person name="Kavagutti S V."/>
        </authorList>
    </citation>
    <scope>NUCLEOTIDE SEQUENCE</scope>
</reference>
<sequence>MAKTPLLRFVGCARGKDAAAYRAAKRQRPDWFEPIKMGPLRGCVRHLSNIGRPTVVLKFGRGYVLQFRVVIRPGHPEELRGG</sequence>
<dbReference type="EMBL" id="LR796673">
    <property type="protein sequence ID" value="CAB4159265.1"/>
    <property type="molecule type" value="Genomic_DNA"/>
</dbReference>
<name>A0A6J5NQ51_9CAUD</name>
<evidence type="ECO:0000313" key="1">
    <source>
        <dbReference type="EMBL" id="CAB4159265.1"/>
    </source>
</evidence>
<proteinExistence type="predicted"/>
<gene>
    <name evidence="1" type="ORF">UFOVP703_78</name>
</gene>